<feature type="transmembrane region" description="Helical" evidence="5">
    <location>
        <begin position="69"/>
        <end position="89"/>
    </location>
</feature>
<feature type="transmembrane region" description="Helical" evidence="5">
    <location>
        <begin position="173"/>
        <end position="191"/>
    </location>
</feature>
<organism evidence="6 7">
    <name type="scientific">Mycena maculata</name>
    <dbReference type="NCBI Taxonomy" id="230809"/>
    <lineage>
        <taxon>Eukaryota</taxon>
        <taxon>Fungi</taxon>
        <taxon>Dikarya</taxon>
        <taxon>Basidiomycota</taxon>
        <taxon>Agaricomycotina</taxon>
        <taxon>Agaricomycetes</taxon>
        <taxon>Agaricomycetidae</taxon>
        <taxon>Agaricales</taxon>
        <taxon>Marasmiineae</taxon>
        <taxon>Mycenaceae</taxon>
        <taxon>Mycena</taxon>
    </lineage>
</organism>
<sequence length="293" mass="31493">MKGLSWAHLGAPPAFDPHRKFVSSPLLSPAALAAVRLLLALYALCAIATDLAFDVALGAGHSFLSYFTILSYIGLTAYYWAAAVQTLAYARYGRYPLQRWPKPLQALHVLLQSTVVTFPFIVTIVFWVLLADATTFATRYDAWSNISIHALNSALALFELLLTNAPPAPWPALPLQILFLCAYLAVAYITFHTQGFYPYPFLNPSPHPALLAGYILGIAAGACAVFLLARAIAVLRQRLAIRYSLLPSLDDAPPAEAIDEWEAVEVVRPGAGGAGAGNSKEGVRVVEGEAGAV</sequence>
<keyword evidence="3 5" id="KW-1133">Transmembrane helix</keyword>
<evidence type="ECO:0008006" key="8">
    <source>
        <dbReference type="Google" id="ProtNLM"/>
    </source>
</evidence>
<evidence type="ECO:0000256" key="5">
    <source>
        <dbReference type="SAM" id="Phobius"/>
    </source>
</evidence>
<dbReference type="GO" id="GO:0012505">
    <property type="term" value="C:endomembrane system"/>
    <property type="evidence" value="ECO:0007669"/>
    <property type="project" value="UniProtKB-SubCell"/>
</dbReference>
<evidence type="ECO:0000313" key="7">
    <source>
        <dbReference type="Proteomes" id="UP001215280"/>
    </source>
</evidence>
<dbReference type="EMBL" id="JARJLG010000068">
    <property type="protein sequence ID" value="KAJ7754227.1"/>
    <property type="molecule type" value="Genomic_DNA"/>
</dbReference>
<feature type="transmembrane region" description="Helical" evidence="5">
    <location>
        <begin position="109"/>
        <end position="130"/>
    </location>
</feature>
<feature type="transmembrane region" description="Helical" evidence="5">
    <location>
        <begin position="211"/>
        <end position="235"/>
    </location>
</feature>
<comment type="caution">
    <text evidence="6">The sequence shown here is derived from an EMBL/GenBank/DDBJ whole genome shotgun (WGS) entry which is preliminary data.</text>
</comment>
<evidence type="ECO:0000256" key="1">
    <source>
        <dbReference type="ARBA" id="ARBA00004127"/>
    </source>
</evidence>
<dbReference type="Pfam" id="PF04750">
    <property type="entry name" value="Far-17a_AIG1"/>
    <property type="match status" value="1"/>
</dbReference>
<evidence type="ECO:0000256" key="3">
    <source>
        <dbReference type="ARBA" id="ARBA00022989"/>
    </source>
</evidence>
<dbReference type="AlphaFoldDB" id="A0AAD7NBW2"/>
<feature type="transmembrane region" description="Helical" evidence="5">
    <location>
        <begin position="26"/>
        <end position="49"/>
    </location>
</feature>
<reference evidence="6" key="1">
    <citation type="submission" date="2023-03" db="EMBL/GenBank/DDBJ databases">
        <title>Massive genome expansion in bonnet fungi (Mycena s.s.) driven by repeated elements and novel gene families across ecological guilds.</title>
        <authorList>
            <consortium name="Lawrence Berkeley National Laboratory"/>
            <person name="Harder C.B."/>
            <person name="Miyauchi S."/>
            <person name="Viragh M."/>
            <person name="Kuo A."/>
            <person name="Thoen E."/>
            <person name="Andreopoulos B."/>
            <person name="Lu D."/>
            <person name="Skrede I."/>
            <person name="Drula E."/>
            <person name="Henrissat B."/>
            <person name="Morin E."/>
            <person name="Kohler A."/>
            <person name="Barry K."/>
            <person name="LaButti K."/>
            <person name="Morin E."/>
            <person name="Salamov A."/>
            <person name="Lipzen A."/>
            <person name="Mereny Z."/>
            <person name="Hegedus B."/>
            <person name="Baldrian P."/>
            <person name="Stursova M."/>
            <person name="Weitz H."/>
            <person name="Taylor A."/>
            <person name="Grigoriev I.V."/>
            <person name="Nagy L.G."/>
            <person name="Martin F."/>
            <person name="Kauserud H."/>
        </authorList>
    </citation>
    <scope>NUCLEOTIDE SEQUENCE</scope>
    <source>
        <strain evidence="6">CBHHK188m</strain>
    </source>
</reference>
<dbReference type="GO" id="GO:0016020">
    <property type="term" value="C:membrane"/>
    <property type="evidence" value="ECO:0007669"/>
    <property type="project" value="InterPro"/>
</dbReference>
<protein>
    <recommendedName>
        <fullName evidence="8">FAR-17a/AIG1-like protein</fullName>
    </recommendedName>
</protein>
<dbReference type="PANTHER" id="PTHR12242">
    <property type="entry name" value="OS02G0130600 PROTEIN-RELATED"/>
    <property type="match status" value="1"/>
</dbReference>
<gene>
    <name evidence="6" type="ORF">DFH07DRAFT_1061309</name>
</gene>
<evidence type="ECO:0000256" key="2">
    <source>
        <dbReference type="ARBA" id="ARBA00022692"/>
    </source>
</evidence>
<name>A0AAD7NBW2_9AGAR</name>
<evidence type="ECO:0000256" key="4">
    <source>
        <dbReference type="ARBA" id="ARBA00023136"/>
    </source>
</evidence>
<accession>A0AAD7NBW2</accession>
<dbReference type="PANTHER" id="PTHR12242:SF1">
    <property type="entry name" value="MYND-TYPE DOMAIN-CONTAINING PROTEIN"/>
    <property type="match status" value="1"/>
</dbReference>
<proteinExistence type="predicted"/>
<comment type="subcellular location">
    <subcellularLocation>
        <location evidence="1">Endomembrane system</location>
        <topology evidence="1">Multi-pass membrane protein</topology>
    </subcellularLocation>
</comment>
<evidence type="ECO:0000313" key="6">
    <source>
        <dbReference type="EMBL" id="KAJ7754227.1"/>
    </source>
</evidence>
<keyword evidence="2 5" id="KW-0812">Transmembrane</keyword>
<dbReference type="InterPro" id="IPR006838">
    <property type="entry name" value="ADTRP_AIG1"/>
</dbReference>
<keyword evidence="4 5" id="KW-0472">Membrane</keyword>
<dbReference type="Proteomes" id="UP001215280">
    <property type="component" value="Unassembled WGS sequence"/>
</dbReference>
<keyword evidence="7" id="KW-1185">Reference proteome</keyword>